<dbReference type="RefSeq" id="XP_062624635.1">
    <property type="nucleotide sequence ID" value="XM_062768651.1"/>
</dbReference>
<reference evidence="1" key="1">
    <citation type="submission" date="2023-10" db="EMBL/GenBank/DDBJ databases">
        <authorList>
            <person name="Noh H."/>
        </authorList>
    </citation>
    <scope>NUCLEOTIDE SEQUENCE</scope>
    <source>
        <strain evidence="1">DUCC4014</strain>
    </source>
</reference>
<organism evidence="1 2">
    <name type="scientific">Vanrija pseudolonga</name>
    <dbReference type="NCBI Taxonomy" id="143232"/>
    <lineage>
        <taxon>Eukaryota</taxon>
        <taxon>Fungi</taxon>
        <taxon>Dikarya</taxon>
        <taxon>Basidiomycota</taxon>
        <taxon>Agaricomycotina</taxon>
        <taxon>Tremellomycetes</taxon>
        <taxon>Trichosporonales</taxon>
        <taxon>Trichosporonaceae</taxon>
        <taxon>Vanrija</taxon>
    </lineage>
</organism>
<accession>A0AAF0Y1R1</accession>
<dbReference type="EMBL" id="CP086715">
    <property type="protein sequence ID" value="WOO78603.1"/>
    <property type="molecule type" value="Genomic_DNA"/>
</dbReference>
<proteinExistence type="predicted"/>
<dbReference type="Proteomes" id="UP000827549">
    <property type="component" value="Chromosome 2"/>
</dbReference>
<keyword evidence="2" id="KW-1185">Reference proteome</keyword>
<dbReference type="AlphaFoldDB" id="A0AAF0Y1R1"/>
<sequence length="83" mass="8549">MGQAEAEASKVALLAQDNVIASARHTIANLSADLHSVLVDTCAEIQNELARAATVTQGCMLVIDDGVKHEARAAAHINGKASA</sequence>
<protein>
    <submittedName>
        <fullName evidence="1">Uncharacterized protein</fullName>
    </submittedName>
</protein>
<name>A0AAF0Y1R1_9TREE</name>
<evidence type="ECO:0000313" key="1">
    <source>
        <dbReference type="EMBL" id="WOO78603.1"/>
    </source>
</evidence>
<dbReference type="GeneID" id="87805395"/>
<evidence type="ECO:0000313" key="2">
    <source>
        <dbReference type="Proteomes" id="UP000827549"/>
    </source>
</evidence>
<gene>
    <name evidence="1" type="ORF">LOC62_02G002147</name>
</gene>